<reference evidence="1" key="1">
    <citation type="submission" date="2022-11" db="EMBL/GenBank/DDBJ databases">
        <title>Genome Sequence of Boeremia exigua.</title>
        <authorList>
            <person name="Buettner E."/>
        </authorList>
    </citation>
    <scope>NUCLEOTIDE SEQUENCE</scope>
    <source>
        <strain evidence="1">CU02</strain>
    </source>
</reference>
<keyword evidence="2" id="KW-1185">Reference proteome</keyword>
<dbReference type="EMBL" id="JAPHNI010000078">
    <property type="protein sequence ID" value="KAJ8116807.1"/>
    <property type="molecule type" value="Genomic_DNA"/>
</dbReference>
<protein>
    <submittedName>
        <fullName evidence="1">Uncharacterized protein</fullName>
    </submittedName>
</protein>
<gene>
    <name evidence="1" type="ORF">OPT61_g1853</name>
</gene>
<proteinExistence type="predicted"/>
<dbReference type="Proteomes" id="UP001153331">
    <property type="component" value="Unassembled WGS sequence"/>
</dbReference>
<evidence type="ECO:0000313" key="2">
    <source>
        <dbReference type="Proteomes" id="UP001153331"/>
    </source>
</evidence>
<organism evidence="1 2">
    <name type="scientific">Boeremia exigua</name>
    <dbReference type="NCBI Taxonomy" id="749465"/>
    <lineage>
        <taxon>Eukaryota</taxon>
        <taxon>Fungi</taxon>
        <taxon>Dikarya</taxon>
        <taxon>Ascomycota</taxon>
        <taxon>Pezizomycotina</taxon>
        <taxon>Dothideomycetes</taxon>
        <taxon>Pleosporomycetidae</taxon>
        <taxon>Pleosporales</taxon>
        <taxon>Pleosporineae</taxon>
        <taxon>Didymellaceae</taxon>
        <taxon>Boeremia</taxon>
    </lineage>
</organism>
<evidence type="ECO:0000313" key="1">
    <source>
        <dbReference type="EMBL" id="KAJ8116807.1"/>
    </source>
</evidence>
<comment type="caution">
    <text evidence="1">The sequence shown here is derived from an EMBL/GenBank/DDBJ whole genome shotgun (WGS) entry which is preliminary data.</text>
</comment>
<accession>A0ACC2INV8</accession>
<name>A0ACC2INV8_9PLEO</name>
<sequence>MSSLEQLRIAIIGQGAIGPRHADAVLKTSGVVLACIVDPHPPALADARCYDCPVFPSVRAMLETPEVHTDAAIVCTPNHTHVAISKQLLQAGIHVLCEKPISVDADSGRELIQCAQKSDRILLIGHHRRFNRYAIAVKHQLTTLGRLIAVNGLWTLYKPLSYFDAPTDWRRLDSAGPIFINLIHEIDLLHYWYGPITRVYAEQTLSQRGFDAEEGAAITLRFASGLVGTFLLSDAVVSPFNFESGTGENPIIPHTGQDFHRLFGSHGSLSIPDMTRWDYGNEERSWNNILTGTKLDIPDMKVPFELQVEHFAKVIRGEEQASCDGAEGLRAVVVCEAIKQSMKESRPIEIEAGSENLVSSTQKIVH</sequence>